<name>A0ABY7ZUZ8_9ACTN</name>
<dbReference type="RefSeq" id="WP_275033740.1">
    <property type="nucleotide sequence ID" value="NZ_CP118615.1"/>
</dbReference>
<accession>A0ABY7ZUZ8</accession>
<protein>
    <recommendedName>
        <fullName evidence="3">Lipoprotein</fullName>
    </recommendedName>
</protein>
<gene>
    <name evidence="1" type="ORF">PVK37_10955</name>
</gene>
<dbReference type="EMBL" id="CP118615">
    <property type="protein sequence ID" value="WDZ86870.1"/>
    <property type="molecule type" value="Genomic_DNA"/>
</dbReference>
<dbReference type="Proteomes" id="UP001219605">
    <property type="component" value="Chromosome"/>
</dbReference>
<evidence type="ECO:0000313" key="1">
    <source>
        <dbReference type="EMBL" id="WDZ86870.1"/>
    </source>
</evidence>
<evidence type="ECO:0000313" key="2">
    <source>
        <dbReference type="Proteomes" id="UP001219605"/>
    </source>
</evidence>
<keyword evidence="2" id="KW-1185">Reference proteome</keyword>
<sequence>MPAVSTVIRVFAAAVVASLTVTGCQAVEDTGRVIGRGDLVNDLAARLDSAHELTYSAEYQLPDGQSVSIAQSRDPVRTAYTYPGGKISVSTESIATCRTTGKPVCTVDLPPVPSNRPSVAVFTEAGKQGMVTPPVVMSLLTSAALDPDAVIEQSDTSLAGRPASCVAVSSAEVSPFTACVTVEGVLGSFTGQLDGKPTELALSSIRQSVDGGDFELPAGAGIVDRRPSAKG</sequence>
<evidence type="ECO:0008006" key="3">
    <source>
        <dbReference type="Google" id="ProtNLM"/>
    </source>
</evidence>
<organism evidence="1 2">
    <name type="scientific">Micromonospora cathayae</name>
    <dbReference type="NCBI Taxonomy" id="3028804"/>
    <lineage>
        <taxon>Bacteria</taxon>
        <taxon>Bacillati</taxon>
        <taxon>Actinomycetota</taxon>
        <taxon>Actinomycetes</taxon>
        <taxon>Micromonosporales</taxon>
        <taxon>Micromonosporaceae</taxon>
        <taxon>Micromonospora</taxon>
    </lineage>
</organism>
<reference evidence="1 2" key="1">
    <citation type="submission" date="2023-02" db="EMBL/GenBank/DDBJ databases">
        <authorList>
            <person name="Mo P."/>
        </authorList>
    </citation>
    <scope>NUCLEOTIDE SEQUENCE [LARGE SCALE GENOMIC DNA]</scope>
    <source>
        <strain evidence="1 2">HUAS 3</strain>
    </source>
</reference>
<proteinExistence type="predicted"/>